<keyword evidence="9" id="KW-0378">Hydrolase</keyword>
<evidence type="ECO:0000256" key="2">
    <source>
        <dbReference type="ARBA" id="ARBA00022603"/>
    </source>
</evidence>
<dbReference type="EMBL" id="JGZI01000009">
    <property type="protein sequence ID" value="KFI82569.1"/>
    <property type="molecule type" value="Genomic_DNA"/>
</dbReference>
<proteinExistence type="predicted"/>
<gene>
    <name evidence="9" type="ORF">BPSY_1425</name>
</gene>
<keyword evidence="4" id="KW-0949">S-adenosyl-L-methionine</keyword>
<keyword evidence="5" id="KW-0680">Restriction system</keyword>
<feature type="domain" description="Type II methyltransferase M.TaqI-like" evidence="8">
    <location>
        <begin position="105"/>
        <end position="302"/>
    </location>
</feature>
<dbReference type="GO" id="GO:0003677">
    <property type="term" value="F:DNA binding"/>
    <property type="evidence" value="ECO:0007669"/>
    <property type="project" value="UniProtKB-KW"/>
</dbReference>
<evidence type="ECO:0000256" key="3">
    <source>
        <dbReference type="ARBA" id="ARBA00022679"/>
    </source>
</evidence>
<dbReference type="PANTHER" id="PTHR33841">
    <property type="entry name" value="DNA METHYLTRANSFERASE YEEA-RELATED"/>
    <property type="match status" value="1"/>
</dbReference>
<dbReference type="Proteomes" id="UP000029050">
    <property type="component" value="Unassembled WGS sequence"/>
</dbReference>
<evidence type="ECO:0000256" key="6">
    <source>
        <dbReference type="ARBA" id="ARBA00023125"/>
    </source>
</evidence>
<evidence type="ECO:0000256" key="5">
    <source>
        <dbReference type="ARBA" id="ARBA00022747"/>
    </source>
</evidence>
<dbReference type="InterPro" id="IPR050953">
    <property type="entry name" value="N4_N6_ade-DNA_methylase"/>
</dbReference>
<dbReference type="REBASE" id="384956">
    <property type="entry name" value="M2.Bps21775ORF1424P"/>
</dbReference>
<name>A0A087CH19_9BIFI</name>
<accession>A0A087CH19</accession>
<evidence type="ECO:0000256" key="1">
    <source>
        <dbReference type="ARBA" id="ARBA00011900"/>
    </source>
</evidence>
<reference evidence="9 10" key="1">
    <citation type="submission" date="2014-03" db="EMBL/GenBank/DDBJ databases">
        <title>Genomics of Bifidobacteria.</title>
        <authorList>
            <person name="Ventura M."/>
            <person name="Milani C."/>
            <person name="Lugli G.A."/>
        </authorList>
    </citation>
    <scope>NUCLEOTIDE SEQUENCE [LARGE SCALE GENOMIC DNA]</scope>
    <source>
        <strain evidence="9 10">LMG 21775</strain>
    </source>
</reference>
<evidence type="ECO:0000313" key="9">
    <source>
        <dbReference type="EMBL" id="KFI82569.1"/>
    </source>
</evidence>
<evidence type="ECO:0000256" key="4">
    <source>
        <dbReference type="ARBA" id="ARBA00022691"/>
    </source>
</evidence>
<evidence type="ECO:0000259" key="8">
    <source>
        <dbReference type="Pfam" id="PF07669"/>
    </source>
</evidence>
<sequence length="549" mass="62508">MSIMAQAPFTLRGHNPDVLTCIANLSNDEVFTPPEMANAMLDLLAARWADSHDGTSIWSDPNVTFLDPFTKSGVFLREITRRLVGGLAGQFPDLQRRVDHILTRQVYGIGITQLTALLARRSVYCSEFANGPHSIAKSFTSEDGNIWFQRIEHTWTGGQRGYRADPLTKDEKVVYTHRKCKYCGASEDSYNRGNQLETHAYAFIHTDDIKARIRELFGDTMQFDVIIGNPPYQLGSDGGTRDVPIYQHFVEQAKRLEPRYLTMVIPSRWMATGLGLNNFRKAMLNDTHIRDLVDYPNAAEVFSEVGINGGACYFLWDLNYVGRCNVTSIWGGEKTGPELRQLNEFDILVRDARALPILRKVIAHGEPSVNTILARDKEFGWTSNFTGYHSTTKPGDVPLYYIKSMKRRTGYIAREEVTKSPELIDTWKLLVPEVGSGRERERTGIDLVLGPSLMAPSPSVCTQSFLFFYADTETAIRSIRSYYATKFFRFLVSLRKITQHATHSTYQWVPLQPWDQEWTDADLYAKYDLTQDEIDCIESRIRPMELADE</sequence>
<keyword evidence="9" id="KW-0540">Nuclease</keyword>
<dbReference type="InterPro" id="IPR002052">
    <property type="entry name" value="DNA_methylase_N6_adenine_CS"/>
</dbReference>
<evidence type="ECO:0000313" key="10">
    <source>
        <dbReference type="Proteomes" id="UP000029050"/>
    </source>
</evidence>
<dbReference type="SUPFAM" id="SSF53335">
    <property type="entry name" value="S-adenosyl-L-methionine-dependent methyltransferases"/>
    <property type="match status" value="1"/>
</dbReference>
<protein>
    <recommendedName>
        <fullName evidence="1">site-specific DNA-methyltransferase (adenine-specific)</fullName>
        <ecNumber evidence="1">2.1.1.72</ecNumber>
    </recommendedName>
</protein>
<organism evidence="9 10">
    <name type="scientific">Bifidobacterium psychraerophilum</name>
    <dbReference type="NCBI Taxonomy" id="218140"/>
    <lineage>
        <taxon>Bacteria</taxon>
        <taxon>Bacillati</taxon>
        <taxon>Actinomycetota</taxon>
        <taxon>Actinomycetes</taxon>
        <taxon>Bifidobacteriales</taxon>
        <taxon>Bifidobacteriaceae</taxon>
        <taxon>Bifidobacterium</taxon>
    </lineage>
</organism>
<dbReference type="GO" id="GO:0009007">
    <property type="term" value="F:site-specific DNA-methyltransferase (adenine-specific) activity"/>
    <property type="evidence" value="ECO:0007669"/>
    <property type="project" value="UniProtKB-EC"/>
</dbReference>
<comment type="caution">
    <text evidence="9">The sequence shown here is derived from an EMBL/GenBank/DDBJ whole genome shotgun (WGS) entry which is preliminary data.</text>
</comment>
<dbReference type="GeneID" id="98300620"/>
<dbReference type="GO" id="GO:0009307">
    <property type="term" value="P:DNA restriction-modification system"/>
    <property type="evidence" value="ECO:0007669"/>
    <property type="project" value="UniProtKB-KW"/>
</dbReference>
<dbReference type="RefSeq" id="WP_202961795.1">
    <property type="nucleotide sequence ID" value="NZ_JGZI01000009.1"/>
</dbReference>
<keyword evidence="3 9" id="KW-0808">Transferase</keyword>
<dbReference type="Gene3D" id="3.40.50.150">
    <property type="entry name" value="Vaccinia Virus protein VP39"/>
    <property type="match status" value="1"/>
</dbReference>
<keyword evidence="6" id="KW-0238">DNA-binding</keyword>
<keyword evidence="2 9" id="KW-0489">Methyltransferase</keyword>
<keyword evidence="10" id="KW-1185">Reference proteome</keyword>
<dbReference type="eggNOG" id="COG0286">
    <property type="taxonomic scope" value="Bacteria"/>
</dbReference>
<dbReference type="InterPro" id="IPR029063">
    <property type="entry name" value="SAM-dependent_MTases_sf"/>
</dbReference>
<evidence type="ECO:0000256" key="7">
    <source>
        <dbReference type="ARBA" id="ARBA00047942"/>
    </source>
</evidence>
<comment type="catalytic activity">
    <reaction evidence="7">
        <text>a 2'-deoxyadenosine in DNA + S-adenosyl-L-methionine = an N(6)-methyl-2'-deoxyadenosine in DNA + S-adenosyl-L-homocysteine + H(+)</text>
        <dbReference type="Rhea" id="RHEA:15197"/>
        <dbReference type="Rhea" id="RHEA-COMP:12418"/>
        <dbReference type="Rhea" id="RHEA-COMP:12419"/>
        <dbReference type="ChEBI" id="CHEBI:15378"/>
        <dbReference type="ChEBI" id="CHEBI:57856"/>
        <dbReference type="ChEBI" id="CHEBI:59789"/>
        <dbReference type="ChEBI" id="CHEBI:90615"/>
        <dbReference type="ChEBI" id="CHEBI:90616"/>
        <dbReference type="EC" id="2.1.1.72"/>
    </reaction>
</comment>
<dbReference type="PROSITE" id="PS00092">
    <property type="entry name" value="N6_MTASE"/>
    <property type="match status" value="1"/>
</dbReference>
<dbReference type="PANTHER" id="PTHR33841:SF6">
    <property type="entry name" value="TYPE II METHYLTRANSFERASE M.HINDII"/>
    <property type="match status" value="1"/>
</dbReference>
<dbReference type="InterPro" id="IPR011639">
    <property type="entry name" value="MethylTrfase_TaqI-like_dom"/>
</dbReference>
<dbReference type="GO" id="GO:0032259">
    <property type="term" value="P:methylation"/>
    <property type="evidence" value="ECO:0007669"/>
    <property type="project" value="UniProtKB-KW"/>
</dbReference>
<dbReference type="AlphaFoldDB" id="A0A087CH19"/>
<dbReference type="STRING" id="218140.BPSY_1425"/>
<dbReference type="Pfam" id="PF07669">
    <property type="entry name" value="Eco57I"/>
    <property type="match status" value="1"/>
</dbReference>
<dbReference type="GO" id="GO:0004519">
    <property type="term" value="F:endonuclease activity"/>
    <property type="evidence" value="ECO:0007669"/>
    <property type="project" value="UniProtKB-KW"/>
</dbReference>
<dbReference type="EC" id="2.1.1.72" evidence="1"/>
<dbReference type="PRINTS" id="PR00507">
    <property type="entry name" value="N12N6MTFRASE"/>
</dbReference>
<keyword evidence="9" id="KW-0255">Endonuclease</keyword>